<keyword evidence="2" id="KW-1185">Reference proteome</keyword>
<dbReference type="RefSeq" id="WP_136723575.1">
    <property type="nucleotide sequence ID" value="NZ_JAOPYF010000322.1"/>
</dbReference>
<protein>
    <submittedName>
        <fullName evidence="1">Uncharacterized protein</fullName>
    </submittedName>
</protein>
<dbReference type="EMBL" id="SUMC01000009">
    <property type="protein sequence ID" value="TKA11161.1"/>
    <property type="molecule type" value="Genomic_DNA"/>
</dbReference>
<proteinExistence type="predicted"/>
<dbReference type="AlphaFoldDB" id="A0A4U0SS26"/>
<reference evidence="1 2" key="1">
    <citation type="submission" date="2019-04" db="EMBL/GenBank/DDBJ databases">
        <title>Streptomyces oryziradicis sp. nov., a novel actinomycete isolated from rhizosphere soil of rice (Oryza sativa L.).</title>
        <authorList>
            <person name="Li C."/>
        </authorList>
    </citation>
    <scope>NUCLEOTIDE SEQUENCE [LARGE SCALE GENOMIC DNA]</scope>
    <source>
        <strain evidence="1 2">NEAU-C40</strain>
    </source>
</reference>
<dbReference type="OrthoDB" id="3872177at2"/>
<evidence type="ECO:0000313" key="2">
    <source>
        <dbReference type="Proteomes" id="UP000305778"/>
    </source>
</evidence>
<organism evidence="1 2">
    <name type="scientific">Actinacidiphila oryziradicis</name>
    <dbReference type="NCBI Taxonomy" id="2571141"/>
    <lineage>
        <taxon>Bacteria</taxon>
        <taxon>Bacillati</taxon>
        <taxon>Actinomycetota</taxon>
        <taxon>Actinomycetes</taxon>
        <taxon>Kitasatosporales</taxon>
        <taxon>Streptomycetaceae</taxon>
        <taxon>Actinacidiphila</taxon>
    </lineage>
</organism>
<sequence length="202" mass="21960">MSGGYQVDPEALKLAAEGINGAISELKSLGIEESGEVGRGFSNVELTGMQLGNAGLRGDFDAFCERWSWGVRTLVQDGNEIAKRLGLSAGIYYDQEQYTEGTLKDVVNAATGNPYLTQDQVEAQSWGKTLSDNPFTQVRDADYSEKSFEQSALHSGQTWQAEGRDLMDGPMGIQKKVADQVGLGQEYDQLQNNIVGPEQKQG</sequence>
<comment type="caution">
    <text evidence="1">The sequence shown here is derived from an EMBL/GenBank/DDBJ whole genome shotgun (WGS) entry which is preliminary data.</text>
</comment>
<dbReference type="Proteomes" id="UP000305778">
    <property type="component" value="Unassembled WGS sequence"/>
</dbReference>
<name>A0A4U0SS26_9ACTN</name>
<gene>
    <name evidence="1" type="ORF">FCI23_12395</name>
</gene>
<accession>A0A4U0SS26</accession>
<evidence type="ECO:0000313" key="1">
    <source>
        <dbReference type="EMBL" id="TKA11161.1"/>
    </source>
</evidence>